<protein>
    <recommendedName>
        <fullName evidence="2">Methane oxygenase PmoA</fullName>
    </recommendedName>
</protein>
<dbReference type="AlphaFoldDB" id="E7C6L7"/>
<reference evidence="1" key="1">
    <citation type="submission" date="2010-01" db="EMBL/GenBank/DDBJ databases">
        <title>Genome fragments of uncultured bacteria from the North Pacific subtropical Gyre.</title>
        <authorList>
            <person name="Pham V.D."/>
            <person name="Delong E.F."/>
        </authorList>
    </citation>
    <scope>NUCLEOTIDE SEQUENCE</scope>
</reference>
<organism evidence="1">
    <name type="scientific">uncultured gamma proteobacterium HF0770_07M15</name>
    <dbReference type="NCBI Taxonomy" id="723575"/>
    <lineage>
        <taxon>Bacteria</taxon>
        <taxon>Pseudomonadati</taxon>
        <taxon>Pseudomonadota</taxon>
        <taxon>Gammaproteobacteria</taxon>
        <taxon>environmental samples</taxon>
    </lineage>
</organism>
<evidence type="ECO:0000313" key="1">
    <source>
        <dbReference type="EMBL" id="ADI23091.1"/>
    </source>
</evidence>
<dbReference type="InterPro" id="IPR029475">
    <property type="entry name" value="DUF6807"/>
</dbReference>
<evidence type="ECO:0008006" key="2">
    <source>
        <dbReference type="Google" id="ProtNLM"/>
    </source>
</evidence>
<name>E7C6L7_9GAMM</name>
<accession>E7C6L7</accession>
<proteinExistence type="predicted"/>
<dbReference type="Pfam" id="PF14100">
    <property type="entry name" value="DUF6807"/>
    <property type="match status" value="1"/>
</dbReference>
<sequence length="316" mass="35698">MLAFSTQAEWSVKPAANPKAPGKGLAVVKDGKLVAHFVFGEGQKKPFLHVYGKEDELLTNPGAGPDGKDTGLYPHHRGIYIGWRVISGGSQYDLWHIHKGEIMRVKEIKSAKAGANGVTIVADIEWRTGKVGKEDVLLLAETRKLTISKVGDITQVDFHTELTADRDLTLGGDLQHAGCHFRAHTEVASKWKKFTSYLWEPEGKKAGNGKILSKEWKWNRLQFPIGKNWYSATQFNAPNQPVEELSWRDYGRFGFFFKKNMKKGDVQKLNYRFHIAPSQAPALESYPPQVSKEQKERWTATAQKAYTQFSKWVVKQ</sequence>
<dbReference type="EMBL" id="GU568005">
    <property type="protein sequence ID" value="ADI23091.1"/>
    <property type="molecule type" value="Genomic_DNA"/>
</dbReference>